<dbReference type="Pfam" id="PF06732">
    <property type="entry name" value="Pescadillo_N"/>
    <property type="match status" value="1"/>
</dbReference>
<feature type="compositionally biased region" description="Acidic residues" evidence="5">
    <location>
        <begin position="476"/>
        <end position="490"/>
    </location>
</feature>
<dbReference type="OrthoDB" id="10264910at2759"/>
<dbReference type="GO" id="GO:0043021">
    <property type="term" value="F:ribonucleoprotein complex binding"/>
    <property type="evidence" value="ECO:0007669"/>
    <property type="project" value="UniProtKB-UniRule"/>
</dbReference>
<evidence type="ECO:0000256" key="2">
    <source>
        <dbReference type="ARBA" id="ARBA00022552"/>
    </source>
</evidence>
<comment type="function">
    <text evidence="4">Component of the NOP7 complex, which is required for maturation of the 25S and 5.8S ribosomal RNAs and formation of the 60S ribosome.</text>
</comment>
<feature type="region of interest" description="Disordered" evidence="5">
    <location>
        <begin position="554"/>
        <end position="578"/>
    </location>
</feature>
<proteinExistence type="inferred from homology"/>
<dbReference type="InterPro" id="IPR010613">
    <property type="entry name" value="PES"/>
</dbReference>
<dbReference type="PANTHER" id="PTHR12221:SF6">
    <property type="entry name" value="PESCADILLO HOMOLOG"/>
    <property type="match status" value="1"/>
</dbReference>
<evidence type="ECO:0000256" key="1">
    <source>
        <dbReference type="ARBA" id="ARBA00022517"/>
    </source>
</evidence>
<dbReference type="InterPro" id="IPR001357">
    <property type="entry name" value="BRCT_dom"/>
</dbReference>
<dbReference type="Proteomes" id="UP000193920">
    <property type="component" value="Unassembled WGS sequence"/>
</dbReference>
<keyword evidence="3 4" id="KW-0539">Nucleus</keyword>
<sequence length="578" mass="67544">MAPMKKKGERGAAANYITRNRAIKKLQISLADFRRLCILKGIYPREPKNKKKVNKGSTAPRTFYYVKDIKYLAHEPILEKFREYKSFAKKLKKALGKKEFDSAKSLEENKPEYTLDHLVKERYPTFIDALRDLDDALSMVFLFSTLPANDKIKYKTVENCKRLAAEFQHYVVISRSLKKTFLSIKGIYYQAEIRGQDITWIVPYQFSQQVPTDVDLRVMMTFLEFYQTLLGFVNYKLYTDMNLIYPPKIDIKKDEGNAGLTAYVVETTEGTDILKNIKETPETEKQEENVGKEKMKEYQERIKNLSENMNIDNEEGNDDDDDEQNEDNEEKEIAFENQDKSAENEMSETDKLIKETQLRAEFQKLFENCVFYLAREVPKYSLEFVIKAFGGKVGWDSSVSVGSTIKENDPSITHYICDRPKQDHIFLHGVYVQPQWVYDCINAKKLLNTSNYYPGETLPPHLSPFVKLSETDYNPEEEIDEDEVMEDSEEISGTTNTTTTEEEEEEENEEDDDDDESDEEEEEEKEKKEDEEDEKKKLAMIMMSKKDKRLYNQIQHSRNKKAAEVNKLKKKKLALKKK</sequence>
<feature type="compositionally biased region" description="Acidic residues" evidence="5">
    <location>
        <begin position="312"/>
        <end position="330"/>
    </location>
</feature>
<feature type="region of interest" description="Disordered" evidence="5">
    <location>
        <begin position="276"/>
        <end position="295"/>
    </location>
</feature>
<keyword evidence="1 4" id="KW-0690">Ribosome biogenesis</keyword>
<protein>
    <recommendedName>
        <fullName evidence="4">Pescadillo homolog</fullName>
    </recommendedName>
    <alternativeName>
        <fullName evidence="4">Nucleolar protein 7 homolog</fullName>
    </alternativeName>
</protein>
<evidence type="ECO:0000256" key="3">
    <source>
        <dbReference type="ARBA" id="ARBA00023242"/>
    </source>
</evidence>
<dbReference type="GO" id="GO:0000466">
    <property type="term" value="P:maturation of 5.8S rRNA from tricistronic rRNA transcript (SSU-rRNA, 5.8S rRNA, LSU-rRNA)"/>
    <property type="evidence" value="ECO:0007669"/>
    <property type="project" value="UniProtKB-UniRule"/>
</dbReference>
<evidence type="ECO:0000256" key="5">
    <source>
        <dbReference type="SAM" id="MobiDB-lite"/>
    </source>
</evidence>
<dbReference type="SUPFAM" id="SSF52113">
    <property type="entry name" value="BRCT domain"/>
    <property type="match status" value="1"/>
</dbReference>
<dbReference type="GO" id="GO:0005654">
    <property type="term" value="C:nucleoplasm"/>
    <property type="evidence" value="ECO:0007669"/>
    <property type="project" value="UniProtKB-SubCell"/>
</dbReference>
<dbReference type="GO" id="GO:0000463">
    <property type="term" value="P:maturation of LSU-rRNA from tricistronic rRNA transcript (SSU-rRNA, 5.8S rRNA, LSU-rRNA)"/>
    <property type="evidence" value="ECO:0007669"/>
    <property type="project" value="UniProtKB-UniRule"/>
</dbReference>
<keyword evidence="8" id="KW-1185">Reference proteome</keyword>
<comment type="caution">
    <text evidence="7">The sequence shown here is derived from an EMBL/GenBank/DDBJ whole genome shotgun (WGS) entry which is preliminary data.</text>
</comment>
<dbReference type="GO" id="GO:0003723">
    <property type="term" value="F:RNA binding"/>
    <property type="evidence" value="ECO:0007669"/>
    <property type="project" value="TreeGrafter"/>
</dbReference>
<evidence type="ECO:0000256" key="4">
    <source>
        <dbReference type="HAMAP-Rule" id="MF_03028"/>
    </source>
</evidence>
<comment type="subcellular location">
    <subcellularLocation>
        <location evidence="4">Nucleus</location>
        <location evidence="4">Nucleolus</location>
    </subcellularLocation>
    <subcellularLocation>
        <location evidence="4">Nucleus</location>
        <location evidence="4">Nucleoplasm</location>
    </subcellularLocation>
</comment>
<dbReference type="HAMAP" id="MF_03028">
    <property type="entry name" value="Pescadillo"/>
    <property type="match status" value="1"/>
</dbReference>
<dbReference type="Gene3D" id="3.40.50.10190">
    <property type="entry name" value="BRCT domain"/>
    <property type="match status" value="1"/>
</dbReference>
<dbReference type="Pfam" id="PF16589">
    <property type="entry name" value="BRCT_2"/>
    <property type="match status" value="1"/>
</dbReference>
<dbReference type="EMBL" id="MCOG01000035">
    <property type="protein sequence ID" value="ORY73186.1"/>
    <property type="molecule type" value="Genomic_DNA"/>
</dbReference>
<reference evidence="7 8" key="1">
    <citation type="submission" date="2016-08" db="EMBL/GenBank/DDBJ databases">
        <title>A Parts List for Fungal Cellulosomes Revealed by Comparative Genomics.</title>
        <authorList>
            <consortium name="DOE Joint Genome Institute"/>
            <person name="Haitjema C.H."/>
            <person name="Gilmore S.P."/>
            <person name="Henske J.K."/>
            <person name="Solomon K.V."/>
            <person name="De Groot R."/>
            <person name="Kuo A."/>
            <person name="Mondo S.J."/>
            <person name="Salamov A.A."/>
            <person name="Labutti K."/>
            <person name="Zhao Z."/>
            <person name="Chiniquy J."/>
            <person name="Barry K."/>
            <person name="Brewer H.M."/>
            <person name="Purvine S.O."/>
            <person name="Wright A.T."/>
            <person name="Boxma B."/>
            <person name="Van Alen T."/>
            <person name="Hackstein J.H."/>
            <person name="Baker S.E."/>
            <person name="Grigoriev I.V."/>
            <person name="O'Malley M.A."/>
        </authorList>
    </citation>
    <scope>NUCLEOTIDE SEQUENCE [LARGE SCALE GENOMIC DNA]</scope>
    <source>
        <strain evidence="7 8">G1</strain>
    </source>
</reference>
<feature type="domain" description="BRCT" evidence="6">
    <location>
        <begin position="361"/>
        <end position="454"/>
    </location>
</feature>
<evidence type="ECO:0000313" key="8">
    <source>
        <dbReference type="Proteomes" id="UP000193920"/>
    </source>
</evidence>
<dbReference type="GO" id="GO:0070545">
    <property type="term" value="C:PeBoW complex"/>
    <property type="evidence" value="ECO:0007669"/>
    <property type="project" value="TreeGrafter"/>
</dbReference>
<dbReference type="GO" id="GO:0030687">
    <property type="term" value="C:preribosome, large subunit precursor"/>
    <property type="evidence" value="ECO:0007669"/>
    <property type="project" value="UniProtKB-UniRule"/>
</dbReference>
<organism evidence="7 8">
    <name type="scientific">Neocallimastix californiae</name>
    <dbReference type="NCBI Taxonomy" id="1754190"/>
    <lineage>
        <taxon>Eukaryota</taxon>
        <taxon>Fungi</taxon>
        <taxon>Fungi incertae sedis</taxon>
        <taxon>Chytridiomycota</taxon>
        <taxon>Chytridiomycota incertae sedis</taxon>
        <taxon>Neocallimastigomycetes</taxon>
        <taxon>Neocallimastigales</taxon>
        <taxon>Neocallimastigaceae</taxon>
        <taxon>Neocallimastix</taxon>
    </lineage>
</organism>
<dbReference type="SMART" id="SM00292">
    <property type="entry name" value="BRCT"/>
    <property type="match status" value="1"/>
</dbReference>
<comment type="similarity">
    <text evidence="4">Belongs to the pescadillo family.</text>
</comment>
<comment type="subunit">
    <text evidence="4">Component of the NOP7 complex, composed of ERB1, NOP7 and YTM1. Within the NOP7 complex ERB1 appears to interact directly with NOP7 and YTM1. The NOP7 complex also associates with the 66S pre-ribosome.</text>
</comment>
<feature type="compositionally biased region" description="Basic residues" evidence="5">
    <location>
        <begin position="568"/>
        <end position="578"/>
    </location>
</feature>
<dbReference type="STRING" id="1754190.A0A1Y2EPR2"/>
<feature type="compositionally biased region" description="Acidic residues" evidence="5">
    <location>
        <begin position="500"/>
        <end position="533"/>
    </location>
</feature>
<feature type="compositionally biased region" description="Basic and acidic residues" evidence="5">
    <location>
        <begin position="331"/>
        <end position="344"/>
    </location>
</feature>
<accession>A0A1Y2EPR2</accession>
<feature type="region of interest" description="Disordered" evidence="5">
    <location>
        <begin position="476"/>
        <end position="539"/>
    </location>
</feature>
<keyword evidence="2 4" id="KW-0698">rRNA processing</keyword>
<evidence type="ECO:0000259" key="6">
    <source>
        <dbReference type="PROSITE" id="PS50172"/>
    </source>
</evidence>
<evidence type="ECO:0000313" key="7">
    <source>
        <dbReference type="EMBL" id="ORY73186.1"/>
    </source>
</evidence>
<feature type="region of interest" description="Disordered" evidence="5">
    <location>
        <begin position="306"/>
        <end position="344"/>
    </location>
</feature>
<dbReference type="PANTHER" id="PTHR12221">
    <property type="entry name" value="PESCADILLO - RELATED"/>
    <property type="match status" value="1"/>
</dbReference>
<dbReference type="PROSITE" id="PS50172">
    <property type="entry name" value="BRCT"/>
    <property type="match status" value="1"/>
</dbReference>
<dbReference type="InterPro" id="IPR036420">
    <property type="entry name" value="BRCT_dom_sf"/>
</dbReference>
<dbReference type="CDD" id="cd17709">
    <property type="entry name" value="BRCT_pescadillo_like"/>
    <property type="match status" value="1"/>
</dbReference>
<dbReference type="AlphaFoldDB" id="A0A1Y2EPR2"/>
<name>A0A1Y2EPR2_9FUNG</name>
<gene>
    <name evidence="4" type="primary">NOP7</name>
    <name evidence="7" type="ORF">LY90DRAFT_452110</name>
</gene>
<dbReference type="FunFam" id="3.40.50.10190:FF:000002">
    <property type="entry name" value="Pescadillo homolog"/>
    <property type="match status" value="1"/>
</dbReference>